<keyword evidence="4" id="KW-1185">Reference proteome</keyword>
<dbReference type="GO" id="GO:0016020">
    <property type="term" value="C:membrane"/>
    <property type="evidence" value="ECO:0007669"/>
    <property type="project" value="InterPro"/>
</dbReference>
<feature type="transmembrane region" description="Helical" evidence="1">
    <location>
        <begin position="153"/>
        <end position="174"/>
    </location>
</feature>
<feature type="domain" description="EamA" evidence="2">
    <location>
        <begin position="10"/>
        <end position="142"/>
    </location>
</feature>
<dbReference type="EMBL" id="QDKM01000001">
    <property type="protein sequence ID" value="PVH30830.1"/>
    <property type="molecule type" value="Genomic_DNA"/>
</dbReference>
<feature type="transmembrane region" description="Helical" evidence="1">
    <location>
        <begin position="38"/>
        <end position="60"/>
    </location>
</feature>
<dbReference type="RefSeq" id="WP_116557236.1">
    <property type="nucleotide sequence ID" value="NZ_QDKM01000001.1"/>
</dbReference>
<accession>A0A2T8HZH8</accession>
<dbReference type="Pfam" id="PF00892">
    <property type="entry name" value="EamA"/>
    <property type="match status" value="2"/>
</dbReference>
<feature type="transmembrane region" description="Helical" evidence="1">
    <location>
        <begin position="12"/>
        <end position="32"/>
    </location>
</feature>
<evidence type="ECO:0000256" key="1">
    <source>
        <dbReference type="SAM" id="Phobius"/>
    </source>
</evidence>
<keyword evidence="1" id="KW-0812">Transmembrane</keyword>
<dbReference type="AlphaFoldDB" id="A0A2T8HZH8"/>
<dbReference type="Gene3D" id="1.10.3730.20">
    <property type="match status" value="1"/>
</dbReference>
<feature type="transmembrane region" description="Helical" evidence="1">
    <location>
        <begin position="248"/>
        <end position="267"/>
    </location>
</feature>
<feature type="transmembrane region" description="Helical" evidence="1">
    <location>
        <begin position="72"/>
        <end position="94"/>
    </location>
</feature>
<evidence type="ECO:0000313" key="4">
    <source>
        <dbReference type="Proteomes" id="UP000245911"/>
    </source>
</evidence>
<feature type="domain" description="EamA" evidence="2">
    <location>
        <begin position="154"/>
        <end position="285"/>
    </location>
</feature>
<feature type="transmembrane region" description="Helical" evidence="1">
    <location>
        <begin position="128"/>
        <end position="147"/>
    </location>
</feature>
<dbReference type="PANTHER" id="PTHR22911">
    <property type="entry name" value="ACYL-MALONYL CONDENSING ENZYME-RELATED"/>
    <property type="match status" value="1"/>
</dbReference>
<organism evidence="3 4">
    <name type="scientific">Pararhodobacter oceanensis</name>
    <dbReference type="NCBI Taxonomy" id="2172121"/>
    <lineage>
        <taxon>Bacteria</taxon>
        <taxon>Pseudomonadati</taxon>
        <taxon>Pseudomonadota</taxon>
        <taxon>Alphaproteobacteria</taxon>
        <taxon>Rhodobacterales</taxon>
        <taxon>Paracoccaceae</taxon>
        <taxon>Pararhodobacter</taxon>
    </lineage>
</organism>
<keyword evidence="1" id="KW-0472">Membrane</keyword>
<evidence type="ECO:0000313" key="3">
    <source>
        <dbReference type="EMBL" id="PVH30830.1"/>
    </source>
</evidence>
<evidence type="ECO:0000259" key="2">
    <source>
        <dbReference type="Pfam" id="PF00892"/>
    </source>
</evidence>
<dbReference type="InterPro" id="IPR037185">
    <property type="entry name" value="EmrE-like"/>
</dbReference>
<reference evidence="3 4" key="1">
    <citation type="submission" date="2018-04" db="EMBL/GenBank/DDBJ databases">
        <title>Pararhodobacter oceanense sp. nov., isolated from marine intertidal sediment.</title>
        <authorList>
            <person name="Wang X.-L."/>
            <person name="Du Z.-J."/>
        </authorList>
    </citation>
    <scope>NUCLEOTIDE SEQUENCE [LARGE SCALE GENOMIC DNA]</scope>
    <source>
        <strain evidence="3 4">AM505</strain>
    </source>
</reference>
<protein>
    <submittedName>
        <fullName evidence="3">EamA family transporter</fullName>
    </submittedName>
</protein>
<proteinExistence type="predicted"/>
<feature type="transmembrane region" description="Helical" evidence="1">
    <location>
        <begin position="186"/>
        <end position="204"/>
    </location>
</feature>
<feature type="transmembrane region" description="Helical" evidence="1">
    <location>
        <begin position="273"/>
        <end position="291"/>
    </location>
</feature>
<gene>
    <name evidence="3" type="ORF">DDE20_02900</name>
</gene>
<dbReference type="OrthoDB" id="9815809at2"/>
<keyword evidence="1" id="KW-1133">Transmembrane helix</keyword>
<comment type="caution">
    <text evidence="3">The sequence shown here is derived from an EMBL/GenBank/DDBJ whole genome shotgun (WGS) entry which is preliminary data.</text>
</comment>
<feature type="transmembrane region" description="Helical" evidence="1">
    <location>
        <begin position="216"/>
        <end position="236"/>
    </location>
</feature>
<sequence length="305" mass="32707">MVAREDRVPLGIAMMVAFCALAPLIDVAAKFAAQSVSVGQVTLARMVVQALLMVPVLLVLRRNVRLTLRQLGWLALRAALLLGSTFTFVSALQVMPVADALAIAFVEPFIILALGAVLFGDLVGPRRIAAAVVGFVGALLVIQPNFAEFGAVALFPLGTALFFALYMLVTRRIAREVDPEPMQFHTAWIGVLLFAPVLALGALGEVEVLALSNPEGVVWLQLFCVGLAASVAHMAITYALRYAPSATLAPLHYLEIVTAVLFGYLFFGDWPNLLSWAGIMVITGSGLYIIARERHLARAARQAVS</sequence>
<dbReference type="SUPFAM" id="SSF103481">
    <property type="entry name" value="Multidrug resistance efflux transporter EmrE"/>
    <property type="match status" value="2"/>
</dbReference>
<dbReference type="Proteomes" id="UP000245911">
    <property type="component" value="Unassembled WGS sequence"/>
</dbReference>
<name>A0A2T8HZH8_9RHOB</name>
<dbReference type="InterPro" id="IPR000620">
    <property type="entry name" value="EamA_dom"/>
</dbReference>
<dbReference type="PANTHER" id="PTHR22911:SF103">
    <property type="entry name" value="BLR2811 PROTEIN"/>
    <property type="match status" value="1"/>
</dbReference>
<feature type="transmembrane region" description="Helical" evidence="1">
    <location>
        <begin position="100"/>
        <end position="119"/>
    </location>
</feature>